<dbReference type="Proteomes" id="UP001642360">
    <property type="component" value="Unassembled WGS sequence"/>
</dbReference>
<keyword evidence="1" id="KW-0812">Transmembrane</keyword>
<sequence>MAFGPLEWYCKPVKNGVWAKAVENAFGAYTPCVTDTLVICVSHLVLLGLCLYRIWRIKKDYKVKRFCLRSNYYNYVLAFLAAYCTAEPLFRLVMGISALNLDGQTGLAPYEIVALIDQALTWCSMLVMIGVETKVYIHNFRWFVRFGVLFVLVGDAVMLNLALAAQDFYNRFSFCGDEMALSGLCDRGRVQRQNRKRVVIACRSIGLVKLLTSSARATPVAVVVDRIHPAVELKKWGSDKAGQQNYSIRSVISGCQAPAEALFGVLLLAHVPSLNPYPGYSPLLTESTDCTEYEELSGGEQICPERQFSIFAQISFAWMNPLMQLGYKRPLTDKDVWKLDTWDRTETLNSKFQRCWAEESRKPKPWLLRALNSSLGGRFWWGGFWKVVNIFKQCSILT</sequence>
<organism evidence="2 3">
    <name type="scientific">Ilex paraguariensis</name>
    <name type="common">yerba mate</name>
    <dbReference type="NCBI Taxonomy" id="185542"/>
    <lineage>
        <taxon>Eukaryota</taxon>
        <taxon>Viridiplantae</taxon>
        <taxon>Streptophyta</taxon>
        <taxon>Embryophyta</taxon>
        <taxon>Tracheophyta</taxon>
        <taxon>Spermatophyta</taxon>
        <taxon>Magnoliopsida</taxon>
        <taxon>eudicotyledons</taxon>
        <taxon>Gunneridae</taxon>
        <taxon>Pentapetalae</taxon>
        <taxon>asterids</taxon>
        <taxon>campanulids</taxon>
        <taxon>Aquifoliales</taxon>
        <taxon>Aquifoliaceae</taxon>
        <taxon>Ilex</taxon>
    </lineage>
</organism>
<evidence type="ECO:0000256" key="1">
    <source>
        <dbReference type="SAM" id="Phobius"/>
    </source>
</evidence>
<dbReference type="EMBL" id="CAUOFW020002791">
    <property type="protein sequence ID" value="CAK9156111.1"/>
    <property type="molecule type" value="Genomic_DNA"/>
</dbReference>
<gene>
    <name evidence="2" type="ORF">ILEXP_LOCUS24519</name>
</gene>
<comment type="caution">
    <text evidence="2">The sequence shown here is derived from an EMBL/GenBank/DDBJ whole genome shotgun (WGS) entry which is preliminary data.</text>
</comment>
<keyword evidence="1" id="KW-1133">Transmembrane helix</keyword>
<reference evidence="2 3" key="1">
    <citation type="submission" date="2024-02" db="EMBL/GenBank/DDBJ databases">
        <authorList>
            <person name="Vignale AGUSTIN F."/>
            <person name="Sosa J E."/>
            <person name="Modenutti C."/>
        </authorList>
    </citation>
    <scope>NUCLEOTIDE SEQUENCE [LARGE SCALE GENOMIC DNA]</scope>
</reference>
<dbReference type="AlphaFoldDB" id="A0ABC8SFY4"/>
<keyword evidence="3" id="KW-1185">Reference proteome</keyword>
<feature type="transmembrane region" description="Helical" evidence="1">
    <location>
        <begin position="75"/>
        <end position="100"/>
    </location>
</feature>
<keyword evidence="1" id="KW-0472">Membrane</keyword>
<name>A0ABC8SFY4_9AQUA</name>
<feature type="transmembrane region" description="Helical" evidence="1">
    <location>
        <begin position="143"/>
        <end position="165"/>
    </location>
</feature>
<proteinExistence type="predicted"/>
<feature type="transmembrane region" description="Helical" evidence="1">
    <location>
        <begin position="36"/>
        <end position="55"/>
    </location>
</feature>
<accession>A0ABC8SFY4</accession>
<feature type="transmembrane region" description="Helical" evidence="1">
    <location>
        <begin position="112"/>
        <end position="131"/>
    </location>
</feature>
<protein>
    <submittedName>
        <fullName evidence="2">Uncharacterized protein</fullName>
    </submittedName>
</protein>
<evidence type="ECO:0000313" key="3">
    <source>
        <dbReference type="Proteomes" id="UP001642360"/>
    </source>
</evidence>
<evidence type="ECO:0000313" key="2">
    <source>
        <dbReference type="EMBL" id="CAK9156111.1"/>
    </source>
</evidence>